<dbReference type="EMBL" id="LYBM01000040">
    <property type="protein sequence ID" value="ODA31164.1"/>
    <property type="molecule type" value="Genomic_DNA"/>
</dbReference>
<dbReference type="OrthoDB" id="9763467at2"/>
<dbReference type="SMART" id="SM00853">
    <property type="entry name" value="MutL_C"/>
    <property type="match status" value="1"/>
</dbReference>
<dbReference type="InterPro" id="IPR014762">
    <property type="entry name" value="DNA_mismatch_repair_CS"/>
</dbReference>
<evidence type="ECO:0000313" key="10">
    <source>
        <dbReference type="Proteomes" id="UP000094936"/>
    </source>
</evidence>
<accession>A0A1C3ED83</accession>
<evidence type="ECO:0000259" key="7">
    <source>
        <dbReference type="SMART" id="SM00853"/>
    </source>
</evidence>
<comment type="function">
    <text evidence="5">This protein is involved in the repair of mismatches in DNA. It is required for dam-dependent methyl-directed DNA mismatch repair. May act as a 'molecular matchmaker', a protein that promotes the formation of a stable complex between two or more DNA-binding proteins in an ATP-dependent manner without itself being part of a final effector complex.</text>
</comment>
<dbReference type="InterPro" id="IPR020568">
    <property type="entry name" value="Ribosomal_Su5_D2-typ_SF"/>
</dbReference>
<dbReference type="InterPro" id="IPR013507">
    <property type="entry name" value="DNA_mismatch_S5_2-like"/>
</dbReference>
<name>A0A1C3ED83_9GAMM</name>
<keyword evidence="3 5" id="KW-0227">DNA damage</keyword>
<dbReference type="Gene3D" id="3.30.230.10">
    <property type="match status" value="1"/>
</dbReference>
<dbReference type="SUPFAM" id="SSF55874">
    <property type="entry name" value="ATPase domain of HSP90 chaperone/DNA topoisomerase II/histidine kinase"/>
    <property type="match status" value="1"/>
</dbReference>
<dbReference type="Pfam" id="PF01119">
    <property type="entry name" value="DNA_mis_repair"/>
    <property type="match status" value="1"/>
</dbReference>
<evidence type="ECO:0000256" key="1">
    <source>
        <dbReference type="ARBA" id="ARBA00006082"/>
    </source>
</evidence>
<feature type="compositionally biased region" description="Low complexity" evidence="6">
    <location>
        <begin position="407"/>
        <end position="421"/>
    </location>
</feature>
<dbReference type="InterPro" id="IPR036890">
    <property type="entry name" value="HATPase_C_sf"/>
</dbReference>
<comment type="caution">
    <text evidence="9">The sequence shown here is derived from an EMBL/GenBank/DDBJ whole genome shotgun (WGS) entry which is preliminary data.</text>
</comment>
<dbReference type="GO" id="GO:0006298">
    <property type="term" value="P:mismatch repair"/>
    <property type="evidence" value="ECO:0007669"/>
    <property type="project" value="UniProtKB-UniRule"/>
</dbReference>
<evidence type="ECO:0000256" key="2">
    <source>
        <dbReference type="ARBA" id="ARBA00021975"/>
    </source>
</evidence>
<dbReference type="InterPro" id="IPR042120">
    <property type="entry name" value="MutL_C_dimsub"/>
</dbReference>
<dbReference type="GO" id="GO:0032300">
    <property type="term" value="C:mismatch repair complex"/>
    <property type="evidence" value="ECO:0007669"/>
    <property type="project" value="InterPro"/>
</dbReference>
<dbReference type="Gene3D" id="3.30.1540.20">
    <property type="entry name" value="MutL, C-terminal domain, dimerisation subdomain"/>
    <property type="match status" value="1"/>
</dbReference>
<dbReference type="InterPro" id="IPR038973">
    <property type="entry name" value="MutL/Mlh/Pms-like"/>
</dbReference>
<dbReference type="RefSeq" id="WP_068904767.1">
    <property type="nucleotide sequence ID" value="NZ_JBHUIF010000003.1"/>
</dbReference>
<dbReference type="InterPro" id="IPR042121">
    <property type="entry name" value="MutL_C_regsub"/>
</dbReference>
<dbReference type="SUPFAM" id="SSF54211">
    <property type="entry name" value="Ribosomal protein S5 domain 2-like"/>
    <property type="match status" value="1"/>
</dbReference>
<evidence type="ECO:0000256" key="6">
    <source>
        <dbReference type="SAM" id="MobiDB-lite"/>
    </source>
</evidence>
<proteinExistence type="inferred from homology"/>
<evidence type="ECO:0000256" key="3">
    <source>
        <dbReference type="ARBA" id="ARBA00022763"/>
    </source>
</evidence>
<dbReference type="CDD" id="cd03482">
    <property type="entry name" value="MutL_Trans_MutL"/>
    <property type="match status" value="1"/>
</dbReference>
<dbReference type="GO" id="GO:0005524">
    <property type="term" value="F:ATP binding"/>
    <property type="evidence" value="ECO:0007669"/>
    <property type="project" value="InterPro"/>
</dbReference>
<sequence length="701" mass="75985">MAIQILPARLANQIAAGEVVERPASVVKELVENSVDAGATRIDIDIEKGGAKLIRIRDNGAGIAKDELQLALSRHATSKIACLDDLEAIVSLGFRGEALASISSVSRLTLTSRTVTQAEAWSAYAEGRDMEVKIKPAAHPVGTTVEVVDLFFNTPARRKFLRTDKTEFGHIDELIKRIALSRFDVAITLRHNGTIVRQYRAASNSAQQERRLAAICGSAFVRHAAQVTLDHQGLKLSGWICTPEGARNQNDIQHCFVNRRMMKDKLINHAIRQGYEASLNPDQFAAYVLFIEIDPCQVDVNVHPAKHEVRFQQARLVHDFIYQAVSDALFQVTSEQQPELMESEPVSHVAEETQAKSSYDSAIDRSPDYPNKAEAADWRPSARGAASGGEFSGSSHSSPHETDDMSSESSGESFGDNSSSGSRDRYSDTASFTSSHSGTNHSPSKGSSPAGKGHYGAPAPSRASQKAYQKLMTTPVLDAPSPPDLASSSPDSVVQDTVSERTHHPVSAGHADDGLGKALTVINDSYLLVEQNTGLSLIDLKAASYLATLGKLQGAGEEDGLSAQPLLIPQAIPASMEEQASIMEYENLLTSFGIIIRSKSKTQLMVMAVCQLLRNQNLQKFVPSLLAFLRDLPHTEPDQQLSAMAEWLAGGVSVPESFGLSQAVTLLTDLELCWQGSLAEYYPMLLRPVDVTAALKAFQNE</sequence>
<dbReference type="GO" id="GO:0140664">
    <property type="term" value="F:ATP-dependent DNA damage sensor activity"/>
    <property type="evidence" value="ECO:0007669"/>
    <property type="project" value="InterPro"/>
</dbReference>
<dbReference type="NCBIfam" id="TIGR00585">
    <property type="entry name" value="mutl"/>
    <property type="match status" value="1"/>
</dbReference>
<organism evidence="9 10">
    <name type="scientific">Veronia pacifica</name>
    <dbReference type="NCBI Taxonomy" id="1080227"/>
    <lineage>
        <taxon>Bacteria</taxon>
        <taxon>Pseudomonadati</taxon>
        <taxon>Pseudomonadota</taxon>
        <taxon>Gammaproteobacteria</taxon>
        <taxon>Vibrionales</taxon>
        <taxon>Vibrionaceae</taxon>
        <taxon>Veronia</taxon>
    </lineage>
</organism>
<feature type="region of interest" description="Disordered" evidence="6">
    <location>
        <begin position="339"/>
        <end position="510"/>
    </location>
</feature>
<dbReference type="STRING" id="1080227.A8L45_18110"/>
<dbReference type="Pfam" id="PF13589">
    <property type="entry name" value="HATPase_c_3"/>
    <property type="match status" value="1"/>
</dbReference>
<dbReference type="FunFam" id="3.30.565.10:FF:000003">
    <property type="entry name" value="DNA mismatch repair endonuclease MutL"/>
    <property type="match status" value="1"/>
</dbReference>
<dbReference type="InterPro" id="IPR014721">
    <property type="entry name" value="Ribsml_uS5_D2-typ_fold_subgr"/>
</dbReference>
<dbReference type="PANTHER" id="PTHR10073:SF12">
    <property type="entry name" value="DNA MISMATCH REPAIR PROTEIN MLH1"/>
    <property type="match status" value="1"/>
</dbReference>
<dbReference type="SMART" id="SM01340">
    <property type="entry name" value="DNA_mis_repair"/>
    <property type="match status" value="1"/>
</dbReference>
<keyword evidence="10" id="KW-1185">Reference proteome</keyword>
<reference evidence="9 10" key="1">
    <citation type="submission" date="2016-05" db="EMBL/GenBank/DDBJ databases">
        <title>Genomic Taxonomy of the Vibrionaceae.</title>
        <authorList>
            <person name="Gomez-Gil B."/>
            <person name="Enciso-Ibarra J."/>
        </authorList>
    </citation>
    <scope>NUCLEOTIDE SEQUENCE [LARGE SCALE GENOMIC DNA]</scope>
    <source>
        <strain evidence="9 10">CAIM 1920</strain>
    </source>
</reference>
<comment type="similarity">
    <text evidence="1 5">Belongs to the DNA mismatch repair MutL/HexB family.</text>
</comment>
<evidence type="ECO:0000256" key="5">
    <source>
        <dbReference type="HAMAP-Rule" id="MF_00149"/>
    </source>
</evidence>
<dbReference type="Pfam" id="PF08676">
    <property type="entry name" value="MutL_C"/>
    <property type="match status" value="1"/>
</dbReference>
<dbReference type="InterPro" id="IPR014790">
    <property type="entry name" value="MutL_C"/>
</dbReference>
<dbReference type="NCBIfam" id="NF000948">
    <property type="entry name" value="PRK00095.1-1"/>
    <property type="match status" value="1"/>
</dbReference>
<evidence type="ECO:0000313" key="9">
    <source>
        <dbReference type="EMBL" id="ODA31164.1"/>
    </source>
</evidence>
<dbReference type="PROSITE" id="PS00058">
    <property type="entry name" value="DNA_MISMATCH_REPAIR_1"/>
    <property type="match status" value="1"/>
</dbReference>
<dbReference type="GO" id="GO:0030983">
    <property type="term" value="F:mismatched DNA binding"/>
    <property type="evidence" value="ECO:0007669"/>
    <property type="project" value="InterPro"/>
</dbReference>
<dbReference type="GO" id="GO:0016887">
    <property type="term" value="F:ATP hydrolysis activity"/>
    <property type="evidence" value="ECO:0007669"/>
    <property type="project" value="InterPro"/>
</dbReference>
<keyword evidence="4 5" id="KW-0234">DNA repair</keyword>
<dbReference type="AlphaFoldDB" id="A0A1C3ED83"/>
<dbReference type="CDD" id="cd16926">
    <property type="entry name" value="HATPase_MutL-MLH-PMS-like"/>
    <property type="match status" value="1"/>
</dbReference>
<dbReference type="FunFam" id="3.30.230.10:FF:000013">
    <property type="entry name" value="DNA mismatch repair endonuclease MutL"/>
    <property type="match status" value="1"/>
</dbReference>
<evidence type="ECO:0000256" key="4">
    <source>
        <dbReference type="ARBA" id="ARBA00023204"/>
    </source>
</evidence>
<feature type="domain" description="DNA mismatch repair protein S5" evidence="8">
    <location>
        <begin position="212"/>
        <end position="330"/>
    </location>
</feature>
<dbReference type="PANTHER" id="PTHR10073">
    <property type="entry name" value="DNA MISMATCH REPAIR PROTEIN MLH, PMS, MUTL"/>
    <property type="match status" value="1"/>
</dbReference>
<feature type="compositionally biased region" description="Polar residues" evidence="6">
    <location>
        <begin position="429"/>
        <end position="441"/>
    </location>
</feature>
<dbReference type="InterPro" id="IPR037198">
    <property type="entry name" value="MutL_C_sf"/>
</dbReference>
<protein>
    <recommendedName>
        <fullName evidence="2 5">DNA mismatch repair protein MutL</fullName>
    </recommendedName>
</protein>
<dbReference type="Gene3D" id="3.30.565.10">
    <property type="entry name" value="Histidine kinase-like ATPase, C-terminal domain"/>
    <property type="match status" value="1"/>
</dbReference>
<dbReference type="Gene3D" id="3.30.1370.100">
    <property type="entry name" value="MutL, C-terminal domain, regulatory subdomain"/>
    <property type="match status" value="1"/>
</dbReference>
<dbReference type="InterPro" id="IPR020667">
    <property type="entry name" value="DNA_mismatch_repair_MutL"/>
</dbReference>
<feature type="domain" description="MutL C-terminal dimerisation" evidence="7">
    <location>
        <begin position="518"/>
        <end position="653"/>
    </location>
</feature>
<dbReference type="Proteomes" id="UP000094936">
    <property type="component" value="Unassembled WGS sequence"/>
</dbReference>
<evidence type="ECO:0000259" key="8">
    <source>
        <dbReference type="SMART" id="SM01340"/>
    </source>
</evidence>
<dbReference type="InterPro" id="IPR002099">
    <property type="entry name" value="MutL/Mlh/PMS"/>
</dbReference>
<gene>
    <name evidence="5" type="primary">mutL</name>
    <name evidence="9" type="ORF">A8L45_18110</name>
</gene>
<dbReference type="SUPFAM" id="SSF118116">
    <property type="entry name" value="DNA mismatch repair protein MutL"/>
    <property type="match status" value="1"/>
</dbReference>
<dbReference type="HAMAP" id="MF_00149">
    <property type="entry name" value="DNA_mis_repair"/>
    <property type="match status" value="1"/>
</dbReference>
<feature type="compositionally biased region" description="Low complexity" evidence="6">
    <location>
        <begin position="442"/>
        <end position="452"/>
    </location>
</feature>